<feature type="region of interest" description="Disordered" evidence="1">
    <location>
        <begin position="114"/>
        <end position="158"/>
    </location>
</feature>
<evidence type="ECO:0000313" key="2">
    <source>
        <dbReference type="EMBL" id="MCM2394363.1"/>
    </source>
</evidence>
<comment type="caution">
    <text evidence="2">The sequence shown here is derived from an EMBL/GenBank/DDBJ whole genome shotgun (WGS) entry which is preliminary data.</text>
</comment>
<dbReference type="RefSeq" id="WP_250924642.1">
    <property type="nucleotide sequence ID" value="NZ_JAMQAW010000118.1"/>
</dbReference>
<evidence type="ECO:0000313" key="3">
    <source>
        <dbReference type="Proteomes" id="UP001431429"/>
    </source>
</evidence>
<reference evidence="2" key="1">
    <citation type="submission" date="2022-06" db="EMBL/GenBank/DDBJ databases">
        <title>Genome public.</title>
        <authorList>
            <person name="Sun Q."/>
        </authorList>
    </citation>
    <scope>NUCLEOTIDE SEQUENCE</scope>
    <source>
        <strain evidence="2">CWNU-1</strain>
    </source>
</reference>
<sequence length="158" mass="16636">MTARKAPIEESFDAFWEELTGGSRTTVIEGVTVPVPVDLPLGFGERFTALQASESDEDAAELVALLFGQAAADQWLAPPKIGTRKLMTVLLWGMAQAAGEDLSFAEAYERLRTQAGTGKAPNRQARRAAQKKPSAGTGGRSRPTSSASTGTAPATSRA</sequence>
<proteinExistence type="predicted"/>
<evidence type="ECO:0000256" key="1">
    <source>
        <dbReference type="SAM" id="MobiDB-lite"/>
    </source>
</evidence>
<dbReference type="EMBL" id="JAMQAW010000118">
    <property type="protein sequence ID" value="MCM2394363.1"/>
    <property type="molecule type" value="Genomic_DNA"/>
</dbReference>
<keyword evidence="3" id="KW-1185">Reference proteome</keyword>
<evidence type="ECO:0008006" key="4">
    <source>
        <dbReference type="Google" id="ProtNLM"/>
    </source>
</evidence>
<dbReference type="Proteomes" id="UP001431429">
    <property type="component" value="Unassembled WGS sequence"/>
</dbReference>
<protein>
    <recommendedName>
        <fullName evidence="4">Tail assembly chaperone</fullName>
    </recommendedName>
</protein>
<gene>
    <name evidence="2" type="ORF">NBG84_39890</name>
</gene>
<name>A0ABT0V0I9_9ACTN</name>
<organism evidence="2 3">
    <name type="scientific">Streptomyces albipurpureus</name>
    <dbReference type="NCBI Taxonomy" id="2897419"/>
    <lineage>
        <taxon>Bacteria</taxon>
        <taxon>Bacillati</taxon>
        <taxon>Actinomycetota</taxon>
        <taxon>Actinomycetes</taxon>
        <taxon>Kitasatosporales</taxon>
        <taxon>Streptomycetaceae</taxon>
        <taxon>Streptomyces</taxon>
    </lineage>
</organism>
<feature type="compositionally biased region" description="Low complexity" evidence="1">
    <location>
        <begin position="140"/>
        <end position="158"/>
    </location>
</feature>
<accession>A0ABT0V0I9</accession>